<dbReference type="EMBL" id="BNAF01000006">
    <property type="protein sequence ID" value="GHE34894.1"/>
    <property type="molecule type" value="Genomic_DNA"/>
</dbReference>
<evidence type="ECO:0000313" key="2">
    <source>
        <dbReference type="Proteomes" id="UP000620550"/>
    </source>
</evidence>
<keyword evidence="2" id="KW-1185">Reference proteome</keyword>
<evidence type="ECO:0008006" key="3">
    <source>
        <dbReference type="Google" id="ProtNLM"/>
    </source>
</evidence>
<evidence type="ECO:0000313" key="1">
    <source>
        <dbReference type="EMBL" id="GHE34894.1"/>
    </source>
</evidence>
<organism evidence="1 2">
    <name type="scientific">Sphingobacterium griseoflavum</name>
    <dbReference type="NCBI Taxonomy" id="1474952"/>
    <lineage>
        <taxon>Bacteria</taxon>
        <taxon>Pseudomonadati</taxon>
        <taxon>Bacteroidota</taxon>
        <taxon>Sphingobacteriia</taxon>
        <taxon>Sphingobacteriales</taxon>
        <taxon>Sphingobacteriaceae</taxon>
        <taxon>Sphingobacterium</taxon>
    </lineage>
</organism>
<name>A0ABQ3HZH7_9SPHI</name>
<comment type="caution">
    <text evidence="1">The sequence shown here is derived from an EMBL/GenBank/DDBJ whole genome shotgun (WGS) entry which is preliminary data.</text>
</comment>
<protein>
    <recommendedName>
        <fullName evidence="3">Baseplate protein J-like domain-containing protein</fullName>
    </recommendedName>
</protein>
<reference evidence="2" key="1">
    <citation type="journal article" date="2019" name="Int. J. Syst. Evol. Microbiol.">
        <title>The Global Catalogue of Microorganisms (GCM) 10K type strain sequencing project: providing services to taxonomists for standard genome sequencing and annotation.</title>
        <authorList>
            <consortium name="The Broad Institute Genomics Platform"/>
            <consortium name="The Broad Institute Genome Sequencing Center for Infectious Disease"/>
            <person name="Wu L."/>
            <person name="Ma J."/>
        </authorList>
    </citation>
    <scope>NUCLEOTIDE SEQUENCE [LARGE SCALE GENOMIC DNA]</scope>
    <source>
        <strain evidence="2">CGMCC 1.12966</strain>
    </source>
</reference>
<sequence>MGISQAVRTAVYQAISNITVMQKAYLENANIVLPNGYSLANSQGDVIVVSGIFQQGQSAIIPVFDGVVNPNVTIPVIEKASVYIIINDQQADLSPLQNMCNERITASLTIKIVSKYKTANVTDRTLVEAISEQVQKAIRPTRYHALESVNVNIQDVGYPITRDMDEFAAGQTAFSKILIYSITVNQ</sequence>
<dbReference type="RefSeq" id="WP_189626294.1">
    <property type="nucleotide sequence ID" value="NZ_BNAF01000006.1"/>
</dbReference>
<proteinExistence type="predicted"/>
<dbReference type="Proteomes" id="UP000620550">
    <property type="component" value="Unassembled WGS sequence"/>
</dbReference>
<accession>A0ABQ3HZH7</accession>
<gene>
    <name evidence="1" type="ORF">GCM10017764_17610</name>
</gene>